<reference evidence="2" key="1">
    <citation type="submission" date="2016-11" db="UniProtKB">
        <authorList>
            <consortium name="WormBaseParasite"/>
        </authorList>
    </citation>
    <scope>IDENTIFICATION</scope>
    <source>
        <strain evidence="2">KR3021</strain>
    </source>
</reference>
<organism evidence="1 2">
    <name type="scientific">Rhabditophanes sp. KR3021</name>
    <dbReference type="NCBI Taxonomy" id="114890"/>
    <lineage>
        <taxon>Eukaryota</taxon>
        <taxon>Metazoa</taxon>
        <taxon>Ecdysozoa</taxon>
        <taxon>Nematoda</taxon>
        <taxon>Chromadorea</taxon>
        <taxon>Rhabditida</taxon>
        <taxon>Tylenchina</taxon>
        <taxon>Panagrolaimomorpha</taxon>
        <taxon>Strongyloidoidea</taxon>
        <taxon>Alloionematidae</taxon>
        <taxon>Rhabditophanes</taxon>
    </lineage>
</organism>
<accession>A0AC35U3N5</accession>
<name>A0AC35U3N5_9BILA</name>
<evidence type="ECO:0000313" key="1">
    <source>
        <dbReference type="Proteomes" id="UP000095286"/>
    </source>
</evidence>
<dbReference type="Proteomes" id="UP000095286">
    <property type="component" value="Unplaced"/>
</dbReference>
<protein>
    <submittedName>
        <fullName evidence="2">Fucosyltransferase</fullName>
    </submittedName>
</protein>
<dbReference type="WBParaSite" id="RSKR_0000735300.1">
    <property type="protein sequence ID" value="RSKR_0000735300.1"/>
    <property type="gene ID" value="RSKR_0000735300"/>
</dbReference>
<sequence>MANFRSGFLIVTLLVAPCYQFPPFTFDANNIFGKHSIANPVNFMSEIFTPTALTNWIGDQGSFWNTPVEVITEMPRFRNFKFVDRHGRPSLPFVSKKALKTVCKETAYYRHMFINRKMPIMCREIELTILSWTKRPWQNEYELCPNTDCHILTDKKQLSQAHAVLINDFHVTPPGSSSSWLPKRVNTAQLFIYGLGENVNRLHSRANEYDYHYPPNYFNLTYTYAKTSDIHKTYGGPWMKLNKSRNKTNHLFEPKVTTTHFNNKNNTILWFVSHCNTSSGREIAIKDLSKHIHVEKFGYCNGKPYPEMLKSEEREMYEHFYFYIAAENTDCTDYITEKYWKRIRYNSIPIVSVRKIYENHVPPHSFIAMDDFNSGKEMALYLSYLLANETEYLKYFDFRKDVWYKEANTSFCYLCEEVRKLLKTGRRKVYKDVRKWMSNASRCLNDNYVPSKWKLLGTFIIGHRKFSSFSGSNDYTNTAIVPSEAVAGRKRTKRWLKRRNPVVSPIRLPQDKYNVQVLEDAPLNSLILSIRGEHENRHQIYYSMTAPEDSRSGDLFALDTITGDITLVKGLDHETLSKHVLKVTAFERLDPSVFTSVLVIVDVTDVQDNYPIFERNSYFADIREDAPIGTTVLSIFAQDKDSGSNGQVEYFIQATNGSDLLKINSQSGVIQTNKQLDRETISLLRLKVFAKDNGNPPFNTSAFVEISFLDVNDNAPKFDQLEYHVTVNEDVVVPASLITLNVADLDSGDNGKVHFSIVTTSGNSFSIDYESGQITLKDKLDPKLSPYTFVVRAKDSGQPAFSSRATINVHVVDINDHSPIFLTFQTEFLVEENLEKGFEVGRLEAMDDDFGVNGEISYLFKNTTQSDFLIDQLTGQITTNNKLDREKISSYDLEVMAKDRGNPSLNATCKISILVKDVNDNIPIFEKSNYEVTMLEDVQKGAQLLIVKAFDADYDAKLFYKIESGDKDIFSLTNLGGSDGALLRLTRTFNAEDTEMNLVISAVDQGGQKGFANVTIYVNDVNEKPFFIKHSFNVHIPEDSKMGFHVVQMKASDTDRGQNANLTYQIDHTDFLIDKQTGVITVCKQLDRETQSSYTLTVSVTDNGTPPLSTETLLEILLDDVNDNAPKFAESSYFMEISEDMAMGTSFLQVNAVDIDMGSNAIVDYFLEEEDVFVKMDKFRLDRTSGTLRINDKLDRETVELFVLPIIARDRGVPPQASKSTVTIKLKDVNDNAPQFTSQSYTFHIPENMPPGFLVGSLSATDPDIDDNGDIQFKIFGGLDAKFFDIGVDDNDSKTIHIYTRVEFDYEDKINKFHLELQASSKQLSSTVPVHIFVTDKNDNSPQLREFILLIACYSTQYLEDIGSIPAFDPDQNATLTYFLEANQVVSVDENTGKLNLLSHLNRHVSLKLKTCVSDGPNTVCALAHVKYHPISVEGLEQAVGVVINGIKKDEFLDVDMYRRFVGSIAMLNSHWVEENVVVFDIQEVNGSVVVHFFITEQNGMINTWRVEELVSEAMGNISSLLGRKVEIGSDEVCNIEPCPYYQKCRQTLRFVGPGRRVYETDNFIFKSFESKKSHRCECPSGFGTVSDKLGQCNAQIDMCYADYCKNNGTCLSLENGYHCQCLPNFSGKNCEISVALDTCLPTTCHSDSVCIVKGRSPVCQYCKWHESDTDSECKLRALSFSGDGYLVVPITISRFEWHITLKVATIAKEGLIMYAGERGLSKSDHLMVTMKNGLLTAEISLGNGLARVSMEDYRENRINDGNWRIIHLIYYKRQLVISLDGCDWQIALSNNNTFGYSKCAGAAFIELPKKCNDLAVPCNRFFDVKPGIYLGGVKSVKNRNGVDQGFEGCVKDFHYDGKLVHFSKFDTFEKFGIVEAGCKQKKDICEHSNPCTPSTKCINKWNGHVCQCRHRVHSTTTCKQESSISLFADGAYATWKPLTNAEARHFYFEFRTRERSTQVMVLEFNNLQQYFLFSIEGATTVVNFDSEQFIIPHPHVSDGSWHSVGVSLNPQTNEINMTIDAIYTKIIPLQQANSANRIIQQVYTGQSTSQNHPSKFKGCIRNVEINSYRLKIETQSKTKSGCQAIDECASNSCPVQSKCVRDWDRHSCRCNKGYVGDECVNICNVPNVCGNKGICVPSNSTFGYDCLCSEDKTGRNCEKDKPYQVCPHGFYGAFPNCKECSCDSSKGFLQMCNSLTGACECAVNQYLNNSRCVDCECGIGSSSAMCQKNGQCPCVGEATGRKCDRCENYLELLDKKTLSCVKVKGKCPSNSEFGIQWPTISFGAIARQSCPYQQIGIAFRKCNNNGKWFEVNLDNCTLARFHAVKDKIWETDSVLDVTELASLLNNSTKELMSAEGKNIDVWFSIMDFVLSSNELKNSHINSHVFSEDMITAVSEIARESDYSKQLRLLQQLYSLGKELANVHYDYPFLQPFQISKGNLVFSVDKLDQQHKDDLKYPAPIKLPKFNNFIDKRDVSLKNVNIELTSNKGKGIVYYLVYKLTDCPKCESLAVSIYQKVHHTHKEHSQDINVDIAFPIKEHSNWRNYECVKLVEKPHHLKSKSLKRYEKEDEMWIGSGSDVIGLNDTHVICQFTSSGVFTIFSQAENSFQIQFSSNLKNFPYLHEVMTDLPTIDLSLHIEGITPTDDCLSAASTAGTNAITEAVSTVSDIESTHTSSVPVREKDLPSDRPDMCSVIPYKMQVICAADEFDFHDDGVVQANNSPVREALNVANALDGENDVVSGEQIEHVGDEQGNEIAPVLQHHENVPVQQDADNHLEEQETGRDSSESPDSDTQSQNTDIISDLQDMGNGFELQERDNDSDGQEMDFHNDDQNANMPFDGQGNANSHELRHFIRYLTDLHPINKNYGADCHAFDWKDDFGFNVQQFDDDIETDNEEDVIIGADENLVNSPEDHIAIIPDDDVVIPCAEEIVIALKKELILDELTGAVIVEEDPRDTVPINLFGTHSLPKTDSVKSEKLLKTSVINIATDNYVFTGSERNVYMSINFKPPYSPIIDTTVIRFDKIVGFEIIKISSECDQNHLLVIMTDIELLYFELTPLTIKTKFVFDVKKSPENSLGMCLGKLKEEGPIHAFIKTSDGFVYSITNEERSSIKYTFEHDQSPIVRFNHQTKTIVVSSCSLAMMVDAMEFLNPFYKDTSRPLQPVFSISIDSEAIDICIAITIVPANQVFVITKKCFYMFGTYGNTKYTFPSDTRYSPYFHCRIATQTPIIIDYLGIFYAYNGKYFFNCGREVWLKSKVYLIVSTLHDQIRLFELNARGGMKENEFDNEYKFESYFLDIDNKHRRLYRFLNGFKGRNDGPVGSRIRYNNFFSFMMLPKERIVDDHDSNFGTADKYYLLDYLTMFNLNHVVDIDIKTENCILKIEVVESPQRYGEICRLQDKLASQKNFPKFVDAIKDKLYLRQDNSNYEVSMGQCVEIRFFGDMEIEPKHIVMRETDYHIMQPLVVLPRADEIKSLKICMVINCPDNTQIVKTIHLPLSLFFLVRDYESTSVGIFTFTMNSSKRTVTLATVLTSFDIGTRTELTLSYCGDHTQTITVKTCEDGKSFIFSGNNFSLMRHLLELISETMSEVDGGHDYNITSRYLNLYADKIMSKSFNCNYILGKIHKRVIEEEERTIVRLLDMHCNRDVERYVLQMLDLVNKFNNDPFHFYENIFDSTENQMIRYHEPPNRETYMCPNIAFTPQFGSFNYPEDKIIINARQVDFHKYQKIMDANASPIVRHNIDSDTEFDIDADTDEHEYYAAYENEGND</sequence>
<evidence type="ECO:0000313" key="2">
    <source>
        <dbReference type="WBParaSite" id="RSKR_0000735300.1"/>
    </source>
</evidence>
<proteinExistence type="predicted"/>